<dbReference type="PANTHER" id="PTHR34535">
    <property type="entry name" value="HYDROGENASE MATURATION FACTOR HYPA"/>
    <property type="match status" value="1"/>
</dbReference>
<dbReference type="Proteomes" id="UP000034407">
    <property type="component" value="Unassembled WGS sequence"/>
</dbReference>
<keyword evidence="3 5" id="KW-0479">Metal-binding</keyword>
<dbReference type="GO" id="GO:0016151">
    <property type="term" value="F:nickel cation binding"/>
    <property type="evidence" value="ECO:0007669"/>
    <property type="project" value="UniProtKB-UniRule"/>
</dbReference>
<evidence type="ECO:0000256" key="4">
    <source>
        <dbReference type="ARBA" id="ARBA00022833"/>
    </source>
</evidence>
<dbReference type="NCBIfam" id="TIGR00100">
    <property type="entry name" value="hypA"/>
    <property type="match status" value="1"/>
</dbReference>
<feature type="binding site" evidence="5">
    <location>
        <position position="76"/>
    </location>
    <ligand>
        <name>Zn(2+)</name>
        <dbReference type="ChEBI" id="CHEBI:29105"/>
    </ligand>
</feature>
<comment type="caution">
    <text evidence="6">The sequence shown here is derived from an EMBL/GenBank/DDBJ whole genome shotgun (WGS) entry which is preliminary data.</text>
</comment>
<dbReference type="Gene3D" id="3.30.2320.80">
    <property type="match status" value="1"/>
</dbReference>
<evidence type="ECO:0000313" key="6">
    <source>
        <dbReference type="EMBL" id="KKY02156.1"/>
    </source>
</evidence>
<dbReference type="PROSITE" id="PS01249">
    <property type="entry name" value="HYPA"/>
    <property type="match status" value="1"/>
</dbReference>
<dbReference type="GO" id="GO:0008270">
    <property type="term" value="F:zinc ion binding"/>
    <property type="evidence" value="ECO:0007669"/>
    <property type="project" value="UniProtKB-UniRule"/>
</dbReference>
<name>A0A0M3DJ32_9FIRM</name>
<dbReference type="HAMAP" id="MF_00213">
    <property type="entry name" value="HypA_HybF"/>
    <property type="match status" value="1"/>
</dbReference>
<comment type="function">
    <text evidence="5">Involved in the maturation of [NiFe] hydrogenases. Required for nickel insertion into the metal center of the hydrogenase.</text>
</comment>
<dbReference type="EMBL" id="LBBT01000108">
    <property type="protein sequence ID" value="KKY02156.1"/>
    <property type="molecule type" value="Genomic_DNA"/>
</dbReference>
<evidence type="ECO:0000256" key="2">
    <source>
        <dbReference type="ARBA" id="ARBA00022596"/>
    </source>
</evidence>
<dbReference type="InterPro" id="IPR000688">
    <property type="entry name" value="HypA/HybF"/>
</dbReference>
<dbReference type="GO" id="GO:0051604">
    <property type="term" value="P:protein maturation"/>
    <property type="evidence" value="ECO:0007669"/>
    <property type="project" value="InterPro"/>
</dbReference>
<dbReference type="PANTHER" id="PTHR34535:SF3">
    <property type="entry name" value="HYDROGENASE MATURATION FACTOR HYPA"/>
    <property type="match status" value="1"/>
</dbReference>
<dbReference type="Pfam" id="PF01155">
    <property type="entry name" value="HypA"/>
    <property type="match status" value="1"/>
</dbReference>
<accession>A0A0M3DJ32</accession>
<dbReference type="PIRSF" id="PIRSF004761">
    <property type="entry name" value="Hydrgn_mat_HypA"/>
    <property type="match status" value="1"/>
</dbReference>
<comment type="similarity">
    <text evidence="1 5">Belongs to the HypA/HybF family.</text>
</comment>
<evidence type="ECO:0000313" key="7">
    <source>
        <dbReference type="Proteomes" id="UP000034407"/>
    </source>
</evidence>
<dbReference type="OrthoDB" id="9800361at2"/>
<dbReference type="InterPro" id="IPR020538">
    <property type="entry name" value="Hydgase_Ni_incorp_HypA/HybF_CS"/>
</dbReference>
<feature type="binding site" evidence="5">
    <location>
        <position position="89"/>
    </location>
    <ligand>
        <name>Zn(2+)</name>
        <dbReference type="ChEBI" id="CHEBI:29105"/>
    </ligand>
</feature>
<feature type="binding site" evidence="5">
    <location>
        <position position="92"/>
    </location>
    <ligand>
        <name>Zn(2+)</name>
        <dbReference type="ChEBI" id="CHEBI:29105"/>
    </ligand>
</feature>
<gene>
    <name evidence="5" type="primary">hypA</name>
    <name evidence="6" type="ORF">VN21_04675</name>
</gene>
<organism evidence="6 7">
    <name type="scientific">Paraclostridium benzoelyticum</name>
    <dbReference type="NCBI Taxonomy" id="1629550"/>
    <lineage>
        <taxon>Bacteria</taxon>
        <taxon>Bacillati</taxon>
        <taxon>Bacillota</taxon>
        <taxon>Clostridia</taxon>
        <taxon>Peptostreptococcales</taxon>
        <taxon>Peptostreptococcaceae</taxon>
        <taxon>Paraclostridium</taxon>
    </lineage>
</organism>
<evidence type="ECO:0000256" key="1">
    <source>
        <dbReference type="ARBA" id="ARBA00010748"/>
    </source>
</evidence>
<protein>
    <recommendedName>
        <fullName evidence="5">Hydrogenase maturation factor HypA</fullName>
    </recommendedName>
</protein>
<feature type="binding site" evidence="5">
    <location>
        <position position="73"/>
    </location>
    <ligand>
        <name>Zn(2+)</name>
        <dbReference type="ChEBI" id="CHEBI:29105"/>
    </ligand>
</feature>
<feature type="binding site" evidence="5">
    <location>
        <position position="2"/>
    </location>
    <ligand>
        <name>Ni(2+)</name>
        <dbReference type="ChEBI" id="CHEBI:49786"/>
    </ligand>
</feature>
<dbReference type="RefSeq" id="WP_046822273.1">
    <property type="nucleotide sequence ID" value="NZ_JBCLWQ010000002.1"/>
</dbReference>
<keyword evidence="7" id="KW-1185">Reference proteome</keyword>
<keyword evidence="2 5" id="KW-0533">Nickel</keyword>
<evidence type="ECO:0000256" key="5">
    <source>
        <dbReference type="HAMAP-Rule" id="MF_00213"/>
    </source>
</evidence>
<evidence type="ECO:0000256" key="3">
    <source>
        <dbReference type="ARBA" id="ARBA00022723"/>
    </source>
</evidence>
<sequence>MHEISVVYDAIRIASENGQKNNIKSINKIFMRIGEFSCINEKSLNFAFDLLKKDTICEDASIIVETIKAKSLCNYCNEEFFIDYTNKICPKCKRHSSNIIGGHEILVWKIEGE</sequence>
<keyword evidence="4 5" id="KW-0862">Zinc</keyword>
<reference evidence="6 7" key="1">
    <citation type="submission" date="2015-04" db="EMBL/GenBank/DDBJ databases">
        <title>Microcin producing Clostridium sp. JC272T.</title>
        <authorList>
            <person name="Jyothsna T."/>
            <person name="Sasikala C."/>
            <person name="Ramana C."/>
        </authorList>
    </citation>
    <scope>NUCLEOTIDE SEQUENCE [LARGE SCALE GENOMIC DNA]</scope>
    <source>
        <strain evidence="6 7">JC272</strain>
    </source>
</reference>
<dbReference type="AlphaFoldDB" id="A0A0M3DJ32"/>
<proteinExistence type="inferred from homology"/>